<dbReference type="PANTHER" id="PTHR42781:SF4">
    <property type="entry name" value="SPERMIDINE_PUTRESCINE IMPORT ATP-BINDING PROTEIN POTA"/>
    <property type="match status" value="1"/>
</dbReference>
<dbReference type="GO" id="GO:0015418">
    <property type="term" value="F:ABC-type quaternary ammonium compound transporting activity"/>
    <property type="evidence" value="ECO:0007669"/>
    <property type="project" value="UniProtKB-EC"/>
</dbReference>
<evidence type="ECO:0000256" key="6">
    <source>
        <dbReference type="ARBA" id="ARBA00023004"/>
    </source>
</evidence>
<dbReference type="InterPro" id="IPR027417">
    <property type="entry name" value="P-loop_NTPase"/>
</dbReference>
<evidence type="ECO:0000313" key="15">
    <source>
        <dbReference type="Proteomes" id="UP000614490"/>
    </source>
</evidence>
<keyword evidence="3" id="KW-0410">Iron transport</keyword>
<dbReference type="CDD" id="cd03259">
    <property type="entry name" value="ABC_Carb_Solutes_like"/>
    <property type="match status" value="1"/>
</dbReference>
<keyword evidence="4" id="KW-0547">Nucleotide-binding</keyword>
<evidence type="ECO:0000313" key="14">
    <source>
        <dbReference type="EMBL" id="MBH0231590.1"/>
    </source>
</evidence>
<comment type="subunit">
    <text evidence="10">The complex is composed of two ATP-binding proteins (OpuCA), two transmembrane proteins (OpuCB and OpuCD) and a solute-binding protein (OpuCC).</text>
</comment>
<dbReference type="PROSITE" id="PS50893">
    <property type="entry name" value="ABC_TRANSPORTER_2"/>
    <property type="match status" value="1"/>
</dbReference>
<dbReference type="Proteomes" id="UP000614490">
    <property type="component" value="Unassembled WGS sequence"/>
</dbReference>
<evidence type="ECO:0000256" key="12">
    <source>
        <dbReference type="ARBA" id="ARBA00070305"/>
    </source>
</evidence>
<keyword evidence="8" id="KW-0472">Membrane</keyword>
<evidence type="ECO:0000256" key="8">
    <source>
        <dbReference type="ARBA" id="ARBA00023136"/>
    </source>
</evidence>
<feature type="domain" description="ABC transporter" evidence="13">
    <location>
        <begin position="5"/>
        <end position="231"/>
    </location>
</feature>
<evidence type="ECO:0000256" key="10">
    <source>
        <dbReference type="ARBA" id="ARBA00063934"/>
    </source>
</evidence>
<reference evidence="14 15" key="1">
    <citation type="journal article" date="2005" name="Int. J. Syst. Evol. Microbiol.">
        <title>Halobacillus yeomjeoni sp. nov., isolated from a marine solar saltern in Korea.</title>
        <authorList>
            <person name="Yoon J.H."/>
            <person name="Kang S.J."/>
            <person name="Lee C.H."/>
            <person name="Oh H.W."/>
            <person name="Oh T.K."/>
        </authorList>
    </citation>
    <scope>NUCLEOTIDE SEQUENCE [LARGE SCALE GENOMIC DNA]</scope>
    <source>
        <strain evidence="14 15">KCTC 3957</strain>
    </source>
</reference>
<dbReference type="AlphaFoldDB" id="A0A931HXM9"/>
<keyword evidence="7" id="KW-0406">Ion transport</keyword>
<dbReference type="EC" id="7.6.2.9" evidence="11"/>
<organism evidence="14 15">
    <name type="scientific">Halobacillus yeomjeoni</name>
    <dbReference type="NCBI Taxonomy" id="311194"/>
    <lineage>
        <taxon>Bacteria</taxon>
        <taxon>Bacillati</taxon>
        <taxon>Bacillota</taxon>
        <taxon>Bacilli</taxon>
        <taxon>Bacillales</taxon>
        <taxon>Bacillaceae</taxon>
        <taxon>Halobacillus</taxon>
    </lineage>
</organism>
<accession>A0A931HXM9</accession>
<gene>
    <name evidence="14" type="ORF">H0267_15375</name>
</gene>
<dbReference type="InterPro" id="IPR015853">
    <property type="entry name" value="ABC_transpr_FbpC"/>
</dbReference>
<comment type="catalytic activity">
    <reaction evidence="9">
        <text>a quaternary ammonium(out) + ATP + H2O = a quaternary ammonium(in) + ADP + phosphate + H(+)</text>
        <dbReference type="Rhea" id="RHEA:11036"/>
        <dbReference type="ChEBI" id="CHEBI:15377"/>
        <dbReference type="ChEBI" id="CHEBI:15378"/>
        <dbReference type="ChEBI" id="CHEBI:30616"/>
        <dbReference type="ChEBI" id="CHEBI:35267"/>
        <dbReference type="ChEBI" id="CHEBI:43474"/>
        <dbReference type="ChEBI" id="CHEBI:456216"/>
        <dbReference type="EC" id="7.6.2.9"/>
    </reaction>
</comment>
<evidence type="ECO:0000256" key="7">
    <source>
        <dbReference type="ARBA" id="ARBA00023065"/>
    </source>
</evidence>
<proteinExistence type="predicted"/>
<sequence>MTLTLEVNQLKKQFHDKSILYDLSFKLHKGEILSIVGPSGSGKTTLLRILAGLDAPTDGSIVMQGKNITDQKANKRNVSLVFQQPLLFPHMTVKENIRYGAKIAKKDMKKTDPLLKAIGLELYADHYPSELSGGQKQRVALARAMATEPDVILFDEPFSSLDPKLRQEMRYWVRQFLVERSITSIFVTHDIDEAMIMGDRIALFHEGTFQQIDRLSTLHEDPANAFVARFLGGHLVIDSDHYAPLSSCYLSASDAGEDPRTFEAAVQQITYQNGQAIGHIYVDELDEKVSLPIKHFTHNDRIKLYIAKSMIRRFGGSHL</sequence>
<evidence type="ECO:0000256" key="4">
    <source>
        <dbReference type="ARBA" id="ARBA00022741"/>
    </source>
</evidence>
<keyword evidence="5 14" id="KW-0067">ATP-binding</keyword>
<dbReference type="Gene3D" id="3.40.50.300">
    <property type="entry name" value="P-loop containing nucleotide triphosphate hydrolases"/>
    <property type="match status" value="1"/>
</dbReference>
<keyword evidence="2" id="KW-1003">Cell membrane</keyword>
<dbReference type="EMBL" id="JADZSC010000004">
    <property type="protein sequence ID" value="MBH0231590.1"/>
    <property type="molecule type" value="Genomic_DNA"/>
</dbReference>
<dbReference type="SUPFAM" id="SSF52540">
    <property type="entry name" value="P-loop containing nucleoside triphosphate hydrolases"/>
    <property type="match status" value="1"/>
</dbReference>
<dbReference type="PROSITE" id="PS00211">
    <property type="entry name" value="ABC_TRANSPORTER_1"/>
    <property type="match status" value="1"/>
</dbReference>
<keyword evidence="1" id="KW-0813">Transport</keyword>
<dbReference type="InterPro" id="IPR050093">
    <property type="entry name" value="ABC_SmlMolc_Importer"/>
</dbReference>
<dbReference type="GO" id="GO:0005524">
    <property type="term" value="F:ATP binding"/>
    <property type="evidence" value="ECO:0007669"/>
    <property type="project" value="UniProtKB-KW"/>
</dbReference>
<keyword evidence="15" id="KW-1185">Reference proteome</keyword>
<keyword evidence="6" id="KW-0408">Iron</keyword>
<dbReference type="InterPro" id="IPR003593">
    <property type="entry name" value="AAA+_ATPase"/>
</dbReference>
<dbReference type="Pfam" id="PF00005">
    <property type="entry name" value="ABC_tran"/>
    <property type="match status" value="1"/>
</dbReference>
<dbReference type="GO" id="GO:0016887">
    <property type="term" value="F:ATP hydrolysis activity"/>
    <property type="evidence" value="ECO:0007669"/>
    <property type="project" value="InterPro"/>
</dbReference>
<dbReference type="SMART" id="SM00382">
    <property type="entry name" value="AAA"/>
    <property type="match status" value="1"/>
</dbReference>
<dbReference type="InterPro" id="IPR003439">
    <property type="entry name" value="ABC_transporter-like_ATP-bd"/>
</dbReference>
<dbReference type="FunFam" id="3.40.50.300:FF:000425">
    <property type="entry name" value="Probable ABC transporter, ATP-binding subunit"/>
    <property type="match status" value="1"/>
</dbReference>
<evidence type="ECO:0000256" key="5">
    <source>
        <dbReference type="ARBA" id="ARBA00022840"/>
    </source>
</evidence>
<dbReference type="GO" id="GO:0016020">
    <property type="term" value="C:membrane"/>
    <property type="evidence" value="ECO:0007669"/>
    <property type="project" value="InterPro"/>
</dbReference>
<evidence type="ECO:0000256" key="3">
    <source>
        <dbReference type="ARBA" id="ARBA00022496"/>
    </source>
</evidence>
<comment type="caution">
    <text evidence="14">The sequence shown here is derived from an EMBL/GenBank/DDBJ whole genome shotgun (WGS) entry which is preliminary data.</text>
</comment>
<evidence type="ECO:0000256" key="11">
    <source>
        <dbReference type="ARBA" id="ARBA00066388"/>
    </source>
</evidence>
<protein>
    <recommendedName>
        <fullName evidence="12">Carnitine transport ATP-binding protein OpuCA</fullName>
        <ecNumber evidence="11">7.6.2.9</ecNumber>
    </recommendedName>
</protein>
<evidence type="ECO:0000256" key="9">
    <source>
        <dbReference type="ARBA" id="ARBA00052482"/>
    </source>
</evidence>
<dbReference type="PANTHER" id="PTHR42781">
    <property type="entry name" value="SPERMIDINE/PUTRESCINE IMPORT ATP-BINDING PROTEIN POTA"/>
    <property type="match status" value="1"/>
</dbReference>
<dbReference type="RefSeq" id="WP_197318228.1">
    <property type="nucleotide sequence ID" value="NZ_JADZSC010000004.1"/>
</dbReference>
<evidence type="ECO:0000256" key="2">
    <source>
        <dbReference type="ARBA" id="ARBA00022475"/>
    </source>
</evidence>
<evidence type="ECO:0000259" key="13">
    <source>
        <dbReference type="PROSITE" id="PS50893"/>
    </source>
</evidence>
<dbReference type="InterPro" id="IPR017871">
    <property type="entry name" value="ABC_transporter-like_CS"/>
</dbReference>
<dbReference type="GO" id="GO:0015408">
    <property type="term" value="F:ABC-type ferric iron transporter activity"/>
    <property type="evidence" value="ECO:0007669"/>
    <property type="project" value="InterPro"/>
</dbReference>
<name>A0A931HXM9_9BACI</name>
<evidence type="ECO:0000256" key="1">
    <source>
        <dbReference type="ARBA" id="ARBA00022448"/>
    </source>
</evidence>